<keyword evidence="1" id="KW-0732">Signal</keyword>
<evidence type="ECO:0000256" key="1">
    <source>
        <dbReference type="SAM" id="SignalP"/>
    </source>
</evidence>
<reference evidence="2 3" key="1">
    <citation type="journal article" date="2018" name="BMC Genomics">
        <title>Comparative genome analyses reveal sequence features reflecting distinct modes of host-adaptation between dicot and monocot powdery mildew.</title>
        <authorList>
            <person name="Wu Y."/>
            <person name="Ma X."/>
            <person name="Pan Z."/>
            <person name="Kale S.D."/>
            <person name="Song Y."/>
            <person name="King H."/>
            <person name="Zhang Q."/>
            <person name="Presley C."/>
            <person name="Deng X."/>
            <person name="Wei C.I."/>
            <person name="Xiao S."/>
        </authorList>
    </citation>
    <scope>NUCLEOTIDE SEQUENCE [LARGE SCALE GENOMIC DNA]</scope>
    <source>
        <strain evidence="2">UMSG2</strain>
    </source>
</reference>
<comment type="caution">
    <text evidence="2">The sequence shown here is derived from an EMBL/GenBank/DDBJ whole genome shotgun (WGS) entry which is preliminary data.</text>
</comment>
<protein>
    <submittedName>
        <fullName evidence="2">Uncharacterized protein</fullName>
    </submittedName>
</protein>
<accession>A0A420HCX5</accession>
<dbReference type="EMBL" id="MCFK01009090">
    <property type="protein sequence ID" value="RKF55291.1"/>
    <property type="molecule type" value="Genomic_DNA"/>
</dbReference>
<proteinExistence type="predicted"/>
<dbReference type="Proteomes" id="UP000286134">
    <property type="component" value="Unassembled WGS sequence"/>
</dbReference>
<gene>
    <name evidence="2" type="ORF">OnM2_c821o52</name>
</gene>
<keyword evidence="3" id="KW-1185">Reference proteome</keyword>
<evidence type="ECO:0000313" key="3">
    <source>
        <dbReference type="Proteomes" id="UP000286134"/>
    </source>
</evidence>
<name>A0A420HCX5_9PEZI</name>
<dbReference type="AlphaFoldDB" id="A0A420HCX5"/>
<organism evidence="2 3">
    <name type="scientific">Erysiphe neolycopersici</name>
    <dbReference type="NCBI Taxonomy" id="212602"/>
    <lineage>
        <taxon>Eukaryota</taxon>
        <taxon>Fungi</taxon>
        <taxon>Dikarya</taxon>
        <taxon>Ascomycota</taxon>
        <taxon>Pezizomycotina</taxon>
        <taxon>Leotiomycetes</taxon>
        <taxon>Erysiphales</taxon>
        <taxon>Erysiphaceae</taxon>
        <taxon>Erysiphe</taxon>
    </lineage>
</organism>
<evidence type="ECO:0000313" key="2">
    <source>
        <dbReference type="EMBL" id="RKF55291.1"/>
    </source>
</evidence>
<sequence>MYHNSTFSRALILFLCYLAENQVQFSHLITIALTRVVKLETL</sequence>
<feature type="signal peptide" evidence="1">
    <location>
        <begin position="1"/>
        <end position="21"/>
    </location>
</feature>
<feature type="chain" id="PRO_5019303942" evidence="1">
    <location>
        <begin position="22"/>
        <end position="42"/>
    </location>
</feature>